<name>A0A6C0EIA2_9ZZZZ</name>
<organism evidence="2">
    <name type="scientific">viral metagenome</name>
    <dbReference type="NCBI Taxonomy" id="1070528"/>
    <lineage>
        <taxon>unclassified sequences</taxon>
        <taxon>metagenomes</taxon>
        <taxon>organismal metagenomes</taxon>
    </lineage>
</organism>
<sequence length="404" mass="43429">MGGKKNIIGLGLGGVFISKMINNKGINGNNSALEYKNGANKSHKSIEEMTIVEEVITPSDDEHTTCGAEKVIRPSDDEHTPCCDDASCCCDAIALKKATAIWTLSKKMMKNAIICLELVETELAKVKAPLNALEIEQATAIVSLNNKKTALKEAELALEGMKACAEETPEQFVIRQSIAAEIVSEAEKAVCNAELEQVQAALNLIQKTMDTLADVTQAQEKVKEALKAVAQAEVEESRAAFTVAKAELKAIKVVLEESQDALNAEIDTLNVICELGQDGDRIILTKQETAVSKAQMVVAQAKFKEAIITLTVSETTLHGLGEDTAIHKKVDAMNIVTYSEAIVGAAQKVMERAELGEARGGVSVAQVTLSKLNSDKADAETALRKAEVIMVEARQRLLGEHCKE</sequence>
<dbReference type="AlphaFoldDB" id="A0A6C0EIA2"/>
<accession>A0A6C0EIA2</accession>
<protein>
    <submittedName>
        <fullName evidence="2">Uncharacterized protein</fullName>
    </submittedName>
</protein>
<reference evidence="2" key="1">
    <citation type="journal article" date="2020" name="Nature">
        <title>Giant virus diversity and host interactions through global metagenomics.</title>
        <authorList>
            <person name="Schulz F."/>
            <person name="Roux S."/>
            <person name="Paez-Espino D."/>
            <person name="Jungbluth S."/>
            <person name="Walsh D.A."/>
            <person name="Denef V.J."/>
            <person name="McMahon K.D."/>
            <person name="Konstantinidis K.T."/>
            <person name="Eloe-Fadrosh E.A."/>
            <person name="Kyrpides N.C."/>
            <person name="Woyke T."/>
        </authorList>
    </citation>
    <scope>NUCLEOTIDE SEQUENCE</scope>
    <source>
        <strain evidence="2">GVMAG-M-3300001351-8</strain>
    </source>
</reference>
<evidence type="ECO:0000256" key="1">
    <source>
        <dbReference type="SAM" id="Coils"/>
    </source>
</evidence>
<feature type="coiled-coil region" evidence="1">
    <location>
        <begin position="369"/>
        <end position="396"/>
    </location>
</feature>
<evidence type="ECO:0000313" key="2">
    <source>
        <dbReference type="EMBL" id="QHT28904.1"/>
    </source>
</evidence>
<dbReference type="EMBL" id="MN738865">
    <property type="protein sequence ID" value="QHT28904.1"/>
    <property type="molecule type" value="Genomic_DNA"/>
</dbReference>
<proteinExistence type="predicted"/>
<keyword evidence="1" id="KW-0175">Coiled coil</keyword>